<evidence type="ECO:0000256" key="1">
    <source>
        <dbReference type="SAM" id="MobiDB-lite"/>
    </source>
</evidence>
<dbReference type="AlphaFoldDB" id="A0ABC8V897"/>
<organism evidence="2 3">
    <name type="scientific">Urochloa decumbens</name>
    <dbReference type="NCBI Taxonomy" id="240449"/>
    <lineage>
        <taxon>Eukaryota</taxon>
        <taxon>Viridiplantae</taxon>
        <taxon>Streptophyta</taxon>
        <taxon>Embryophyta</taxon>
        <taxon>Tracheophyta</taxon>
        <taxon>Spermatophyta</taxon>
        <taxon>Magnoliopsida</taxon>
        <taxon>Liliopsida</taxon>
        <taxon>Poales</taxon>
        <taxon>Poaceae</taxon>
        <taxon>PACMAD clade</taxon>
        <taxon>Panicoideae</taxon>
        <taxon>Panicodae</taxon>
        <taxon>Paniceae</taxon>
        <taxon>Melinidinae</taxon>
        <taxon>Urochloa</taxon>
    </lineage>
</organism>
<reference evidence="3" key="1">
    <citation type="submission" date="2024-06" db="EMBL/GenBank/DDBJ databases">
        <authorList>
            <person name="Ryan C."/>
        </authorList>
    </citation>
    <scope>NUCLEOTIDE SEQUENCE [LARGE SCALE GENOMIC DNA]</scope>
</reference>
<gene>
    <name evidence="2" type="ORF">URODEC1_LOCUS749</name>
</gene>
<dbReference type="EMBL" id="OZ075111">
    <property type="protein sequence ID" value="CAL4885785.1"/>
    <property type="molecule type" value="Genomic_DNA"/>
</dbReference>
<evidence type="ECO:0000313" key="2">
    <source>
        <dbReference type="EMBL" id="CAL4885785.1"/>
    </source>
</evidence>
<feature type="region of interest" description="Disordered" evidence="1">
    <location>
        <begin position="208"/>
        <end position="231"/>
    </location>
</feature>
<keyword evidence="3" id="KW-1185">Reference proteome</keyword>
<protein>
    <submittedName>
        <fullName evidence="2">Uncharacterized protein</fullName>
    </submittedName>
</protein>
<evidence type="ECO:0000313" key="3">
    <source>
        <dbReference type="Proteomes" id="UP001497457"/>
    </source>
</evidence>
<proteinExistence type="predicted"/>
<dbReference type="Proteomes" id="UP001497457">
    <property type="component" value="Chromosome 1b"/>
</dbReference>
<accession>A0ABC8V897</accession>
<name>A0ABC8V897_9POAL</name>
<reference evidence="2 3" key="2">
    <citation type="submission" date="2024-10" db="EMBL/GenBank/DDBJ databases">
        <authorList>
            <person name="Ryan C."/>
        </authorList>
    </citation>
    <scope>NUCLEOTIDE SEQUENCE [LARGE SCALE GENOMIC DNA]</scope>
</reference>
<sequence>MGSELGSGAAEQNAGPAYRAASEAAWATIFFVGTTAGAFGPIRLAEQRTRWSTAATAVGFATGAATTGAGAGDAGAGAGAGAGGSSPRLRIRTSSITSRCLGFSFVGDGCLRAAGLAGGDRRPACAPLTGVDAAAAALGAGEGTAAALGGGDATAATLGGGEDAPAGLGLRRRRGFVGDGVNASRCIRLLSASWDLSTAVAMAAETGFDEKTSKPRKGSLRGGEVRVPPRG</sequence>